<proteinExistence type="predicted"/>
<feature type="region of interest" description="Disordered" evidence="1">
    <location>
        <begin position="1"/>
        <end position="51"/>
    </location>
</feature>
<organism evidence="2 3">
    <name type="scientific">Entomortierella chlamydospora</name>
    <dbReference type="NCBI Taxonomy" id="101097"/>
    <lineage>
        <taxon>Eukaryota</taxon>
        <taxon>Fungi</taxon>
        <taxon>Fungi incertae sedis</taxon>
        <taxon>Mucoromycota</taxon>
        <taxon>Mortierellomycotina</taxon>
        <taxon>Mortierellomycetes</taxon>
        <taxon>Mortierellales</taxon>
        <taxon>Mortierellaceae</taxon>
        <taxon>Entomortierella</taxon>
    </lineage>
</organism>
<dbReference type="Proteomes" id="UP000703661">
    <property type="component" value="Unassembled WGS sequence"/>
</dbReference>
<comment type="caution">
    <text evidence="2">The sequence shown here is derived from an EMBL/GenBank/DDBJ whole genome shotgun (WGS) entry which is preliminary data.</text>
</comment>
<gene>
    <name evidence="2" type="ORF">BGZ80_004254</name>
</gene>
<feature type="compositionally biased region" description="Polar residues" evidence="1">
    <location>
        <begin position="1"/>
        <end position="15"/>
    </location>
</feature>
<keyword evidence="3" id="KW-1185">Reference proteome</keyword>
<reference evidence="2" key="1">
    <citation type="journal article" date="2020" name="Fungal Divers.">
        <title>Resolving the Mortierellaceae phylogeny through synthesis of multi-gene phylogenetics and phylogenomics.</title>
        <authorList>
            <person name="Vandepol N."/>
            <person name="Liber J."/>
            <person name="Desiro A."/>
            <person name="Na H."/>
            <person name="Kennedy M."/>
            <person name="Barry K."/>
            <person name="Grigoriev I.V."/>
            <person name="Miller A.N."/>
            <person name="O'Donnell K."/>
            <person name="Stajich J.E."/>
            <person name="Bonito G."/>
        </authorList>
    </citation>
    <scope>NUCLEOTIDE SEQUENCE</scope>
    <source>
        <strain evidence="2">NRRL 2769</strain>
    </source>
</reference>
<accession>A0A9P6N095</accession>
<evidence type="ECO:0000256" key="1">
    <source>
        <dbReference type="SAM" id="MobiDB-lite"/>
    </source>
</evidence>
<feature type="compositionally biased region" description="Low complexity" evidence="1">
    <location>
        <begin position="16"/>
        <end position="51"/>
    </location>
</feature>
<evidence type="ECO:0000313" key="2">
    <source>
        <dbReference type="EMBL" id="KAG0020403.1"/>
    </source>
</evidence>
<protein>
    <submittedName>
        <fullName evidence="2">Uncharacterized protein</fullName>
    </submittedName>
</protein>
<dbReference type="AlphaFoldDB" id="A0A9P6N095"/>
<feature type="compositionally biased region" description="Acidic residues" evidence="1">
    <location>
        <begin position="195"/>
        <end position="205"/>
    </location>
</feature>
<feature type="region of interest" description="Disordered" evidence="1">
    <location>
        <begin position="184"/>
        <end position="248"/>
    </location>
</feature>
<dbReference type="EMBL" id="JAAAID010000219">
    <property type="protein sequence ID" value="KAG0020403.1"/>
    <property type="molecule type" value="Genomic_DNA"/>
</dbReference>
<feature type="compositionally biased region" description="Basic and acidic residues" evidence="1">
    <location>
        <begin position="210"/>
        <end position="227"/>
    </location>
</feature>
<feature type="region of interest" description="Disordered" evidence="1">
    <location>
        <begin position="70"/>
        <end position="97"/>
    </location>
</feature>
<name>A0A9P6N095_9FUNG</name>
<sequence>MSSFSNLPSSITAATSDPDSVSISISSSSPTSSVLLPSFTPSSSSSPSSNVRNSISFAARDPIAVSVTGDRDTIANLNSNDRPTEVGHRNPSNGGTEADDRIHFRLLNNIYFSASARQSRLDDDLGMDLTAISNGSERLLNMNRENSFMMVEDRITGENGMGYGDSGPRTSMFTDQGEEFASIAVRSQSDHPESIDDEDDGDDNGADQVTENRRLHNRGDMSIDLEHSSSSISNLERPRHAQLSPRSAAALTSMFSDGRTSWPQPILNSSISSDLIALSEGRTGHEYNNNPYFRRPAPFNPVREIRGSLDNVMGADASRSRSTSTQYDTVRHDYNSQIYLHRSGTGSHGNCGERTPVSVNEAQGDVWPLRFEIRSNNINICLKLAEPHQTFVLTQFRAKAPTTGFTAPCKEGLIFVSHEPIPLEKTAIFDNMTRERYDEYMQGLNQGPTFGQMLRNYGSKADALIPAAFFQMEGPDETCTLDLTPNRSGRYVIIKLLRSKCTNPLQRPENIDLQYLGLIGYTGARSFASGGLL</sequence>
<evidence type="ECO:0000313" key="3">
    <source>
        <dbReference type="Proteomes" id="UP000703661"/>
    </source>
</evidence>